<evidence type="ECO:0000259" key="9">
    <source>
        <dbReference type="PROSITE" id="PS50850"/>
    </source>
</evidence>
<feature type="transmembrane region" description="Helical" evidence="8">
    <location>
        <begin position="203"/>
        <end position="220"/>
    </location>
</feature>
<organism evidence="10 11">
    <name type="scientific">Aspergillus taichungensis</name>
    <dbReference type="NCBI Taxonomy" id="482145"/>
    <lineage>
        <taxon>Eukaryota</taxon>
        <taxon>Fungi</taxon>
        <taxon>Dikarya</taxon>
        <taxon>Ascomycota</taxon>
        <taxon>Pezizomycotina</taxon>
        <taxon>Eurotiomycetes</taxon>
        <taxon>Eurotiomycetidae</taxon>
        <taxon>Eurotiales</taxon>
        <taxon>Aspergillaceae</taxon>
        <taxon>Aspergillus</taxon>
        <taxon>Aspergillus subgen. Circumdati</taxon>
    </lineage>
</organism>
<evidence type="ECO:0000256" key="5">
    <source>
        <dbReference type="ARBA" id="ARBA00022989"/>
    </source>
</evidence>
<feature type="transmembrane region" description="Helical" evidence="8">
    <location>
        <begin position="363"/>
        <end position="383"/>
    </location>
</feature>
<dbReference type="Pfam" id="PF00083">
    <property type="entry name" value="Sugar_tr"/>
    <property type="match status" value="1"/>
</dbReference>
<dbReference type="EMBL" id="KZ559522">
    <property type="protein sequence ID" value="PLN82966.1"/>
    <property type="molecule type" value="Genomic_DNA"/>
</dbReference>
<feature type="transmembrane region" description="Helical" evidence="8">
    <location>
        <begin position="340"/>
        <end position="357"/>
    </location>
</feature>
<keyword evidence="4 8" id="KW-0812">Transmembrane</keyword>
<comment type="similarity">
    <text evidence="2 7">Belongs to the major facilitator superfamily. Sugar transporter (TC 2.A.1.1) family.</text>
</comment>
<evidence type="ECO:0000256" key="6">
    <source>
        <dbReference type="ARBA" id="ARBA00023136"/>
    </source>
</evidence>
<feature type="transmembrane region" description="Helical" evidence="8">
    <location>
        <begin position="165"/>
        <end position="183"/>
    </location>
</feature>
<dbReference type="NCBIfam" id="TIGR00879">
    <property type="entry name" value="SP"/>
    <property type="match status" value="1"/>
</dbReference>
<proteinExistence type="inferred from homology"/>
<feature type="transmembrane region" description="Helical" evidence="8">
    <location>
        <begin position="105"/>
        <end position="122"/>
    </location>
</feature>
<dbReference type="GO" id="GO:0005351">
    <property type="term" value="F:carbohydrate:proton symporter activity"/>
    <property type="evidence" value="ECO:0007669"/>
    <property type="project" value="TreeGrafter"/>
</dbReference>
<evidence type="ECO:0000313" key="10">
    <source>
        <dbReference type="EMBL" id="PLN82966.1"/>
    </source>
</evidence>
<evidence type="ECO:0000256" key="8">
    <source>
        <dbReference type="SAM" id="Phobius"/>
    </source>
</evidence>
<evidence type="ECO:0000256" key="1">
    <source>
        <dbReference type="ARBA" id="ARBA00004141"/>
    </source>
</evidence>
<dbReference type="PRINTS" id="PR00171">
    <property type="entry name" value="SUGRTRNSPORT"/>
</dbReference>
<reference evidence="11" key="1">
    <citation type="submission" date="2017-12" db="EMBL/GenBank/DDBJ databases">
        <authorList>
            <consortium name="DOE Joint Genome Institute"/>
            <person name="Mondo S.J."/>
            <person name="Kjaerbolling I."/>
            <person name="Vesth T.C."/>
            <person name="Frisvad J.C."/>
            <person name="Nybo J.L."/>
            <person name="Theobald S."/>
            <person name="Kuo A."/>
            <person name="Bowyer P."/>
            <person name="Matsuda Y."/>
            <person name="Lyhne E.K."/>
            <person name="Kogle M.E."/>
            <person name="Clum A."/>
            <person name="Lipzen A."/>
            <person name="Salamov A."/>
            <person name="Ngan C.Y."/>
            <person name="Daum C."/>
            <person name="Chiniquy J."/>
            <person name="Barry K."/>
            <person name="LaButti K."/>
            <person name="Haridas S."/>
            <person name="Simmons B.A."/>
            <person name="Magnuson J.K."/>
            <person name="Mortensen U.H."/>
            <person name="Larsen T.O."/>
            <person name="Grigoriev I.V."/>
            <person name="Baker S.E."/>
            <person name="Andersen M.R."/>
            <person name="Nordberg H.P."/>
            <person name="Cantor M.N."/>
            <person name="Hua S.X."/>
        </authorList>
    </citation>
    <scope>NUCLEOTIDE SEQUENCE [LARGE SCALE GENOMIC DNA]</scope>
    <source>
        <strain evidence="11">IBT 19404</strain>
    </source>
</reference>
<keyword evidence="5 8" id="KW-1133">Transmembrane helix</keyword>
<feature type="transmembrane region" description="Helical" evidence="8">
    <location>
        <begin position="75"/>
        <end position="98"/>
    </location>
</feature>
<dbReference type="InterPro" id="IPR005828">
    <property type="entry name" value="MFS_sugar_transport-like"/>
</dbReference>
<dbReference type="InterPro" id="IPR036259">
    <property type="entry name" value="MFS_trans_sf"/>
</dbReference>
<dbReference type="PROSITE" id="PS50850">
    <property type="entry name" value="MFS"/>
    <property type="match status" value="1"/>
</dbReference>
<evidence type="ECO:0000256" key="2">
    <source>
        <dbReference type="ARBA" id="ARBA00010992"/>
    </source>
</evidence>
<dbReference type="SUPFAM" id="SSF103473">
    <property type="entry name" value="MFS general substrate transporter"/>
    <property type="match status" value="1"/>
</dbReference>
<dbReference type="InterPro" id="IPR020846">
    <property type="entry name" value="MFS_dom"/>
</dbReference>
<dbReference type="AlphaFoldDB" id="A0A2J5HZQ7"/>
<evidence type="ECO:0000256" key="3">
    <source>
        <dbReference type="ARBA" id="ARBA00022448"/>
    </source>
</evidence>
<comment type="subcellular location">
    <subcellularLocation>
        <location evidence="1">Membrane</location>
        <topology evidence="1">Multi-pass membrane protein</topology>
    </subcellularLocation>
</comment>
<evidence type="ECO:0000313" key="11">
    <source>
        <dbReference type="Proteomes" id="UP000235023"/>
    </source>
</evidence>
<feature type="transmembrane region" description="Helical" evidence="8">
    <location>
        <begin position="439"/>
        <end position="460"/>
    </location>
</feature>
<dbReference type="FunFam" id="1.20.1250.20:FF:000090">
    <property type="entry name" value="MFS sugar transporter, putative"/>
    <property type="match status" value="1"/>
</dbReference>
<protein>
    <submittedName>
        <fullName evidence="10">General substrate transporter</fullName>
    </submittedName>
</protein>
<dbReference type="Gene3D" id="1.20.1250.20">
    <property type="entry name" value="MFS general substrate transporter like domains"/>
    <property type="match status" value="1"/>
</dbReference>
<dbReference type="GO" id="GO:0016020">
    <property type="term" value="C:membrane"/>
    <property type="evidence" value="ECO:0007669"/>
    <property type="project" value="UniProtKB-SubCell"/>
</dbReference>
<feature type="domain" description="Major facilitator superfamily (MFS) profile" evidence="9">
    <location>
        <begin position="23"/>
        <end position="490"/>
    </location>
</feature>
<sequence length="557" mass="61256">MADTIHRWNVVHKLEKRSLLIGINSVAALSIFFFGYDQGMMGGVNNAKDYIELMGLGHTATVDGDKNVPVITNSLLQGGIVSVYYLGTLIGALIGGWLGERIGRVKSIAAGAIVSIIGAALQCSAQNHIWIICARLVNGWGTGILNAIVPVWATETAEHTSRGQFIAIEFTLNIFGVVVAYWLEFGLSFIDGGASAFRWRFPIAFQIVPLLILFAVVWFFPESPRWLVKVGREQEARYILQRLRGTGPEDAVKAEAEFQDICNIAELEKTQAYSTSYVSMILGRGSGDLHIGRRVQLVVWLQIMQEWVGIAGVTVYAPVIFRMAGFDTEKSQWVSGLNNIFYMFATLVCVFTLDRIGRRWTLYWGSAAQGIAMFLAGGFSYLCKEAHNAGESAKASSFGAAAASMIFIFTSAFGATWLTVPWLYPAEIFPLAVRAKGNAWGVVGWSVGNGWLTLLCPVMFSSIGEKTLYIFGIANIIAIPMVWALYPESNQRTLEQIDLLFAASSPWNWDAEKKFKELAESNPGLTRAARVRENPSEWKAASLEIGVDTEKGTTEHV</sequence>
<keyword evidence="6 8" id="KW-0472">Membrane</keyword>
<dbReference type="PANTHER" id="PTHR48022">
    <property type="entry name" value="PLASTIDIC GLUCOSE TRANSPORTER 4"/>
    <property type="match status" value="1"/>
</dbReference>
<dbReference type="PANTHER" id="PTHR48022:SF78">
    <property type="entry name" value="MONOSACCHARIDE TRANSPORTER, PUTATIVE (AFU_ORTHOLOGUE AFUA_2G02110)-RELATED"/>
    <property type="match status" value="1"/>
</dbReference>
<feature type="transmembrane region" description="Helical" evidence="8">
    <location>
        <begin position="128"/>
        <end position="153"/>
    </location>
</feature>
<accession>A0A2J5HZQ7</accession>
<evidence type="ECO:0000256" key="4">
    <source>
        <dbReference type="ARBA" id="ARBA00022692"/>
    </source>
</evidence>
<feature type="transmembrane region" description="Helical" evidence="8">
    <location>
        <begin position="395"/>
        <end position="419"/>
    </location>
</feature>
<keyword evidence="3 7" id="KW-0813">Transport</keyword>
<dbReference type="Proteomes" id="UP000235023">
    <property type="component" value="Unassembled WGS sequence"/>
</dbReference>
<keyword evidence="11" id="KW-1185">Reference proteome</keyword>
<feature type="transmembrane region" description="Helical" evidence="8">
    <location>
        <begin position="467"/>
        <end position="486"/>
    </location>
</feature>
<dbReference type="InterPro" id="IPR003663">
    <property type="entry name" value="Sugar/inositol_transpt"/>
</dbReference>
<evidence type="ECO:0000256" key="7">
    <source>
        <dbReference type="RuleBase" id="RU003346"/>
    </source>
</evidence>
<feature type="transmembrane region" description="Helical" evidence="8">
    <location>
        <begin position="18"/>
        <end position="36"/>
    </location>
</feature>
<name>A0A2J5HZQ7_9EURO</name>
<dbReference type="OrthoDB" id="2544694at2759"/>
<gene>
    <name evidence="10" type="ORF">BDW42DRAFT_184434</name>
</gene>
<dbReference type="InterPro" id="IPR050360">
    <property type="entry name" value="MFS_Sugar_Transporters"/>
</dbReference>